<organism evidence="6 7">
    <name type="scientific">Artemisia annua</name>
    <name type="common">Sweet wormwood</name>
    <dbReference type="NCBI Taxonomy" id="35608"/>
    <lineage>
        <taxon>Eukaryota</taxon>
        <taxon>Viridiplantae</taxon>
        <taxon>Streptophyta</taxon>
        <taxon>Embryophyta</taxon>
        <taxon>Tracheophyta</taxon>
        <taxon>Spermatophyta</taxon>
        <taxon>Magnoliopsida</taxon>
        <taxon>eudicotyledons</taxon>
        <taxon>Gunneridae</taxon>
        <taxon>Pentapetalae</taxon>
        <taxon>asterids</taxon>
        <taxon>campanulids</taxon>
        <taxon>Asterales</taxon>
        <taxon>Asteraceae</taxon>
        <taxon>Asteroideae</taxon>
        <taxon>Anthemideae</taxon>
        <taxon>Artemisiinae</taxon>
        <taxon>Artemisia</taxon>
    </lineage>
</organism>
<feature type="domain" description="GRF-type" evidence="5">
    <location>
        <begin position="4"/>
        <end position="44"/>
    </location>
</feature>
<keyword evidence="7" id="KW-1185">Reference proteome</keyword>
<evidence type="ECO:0000313" key="6">
    <source>
        <dbReference type="EMBL" id="PWA56506.1"/>
    </source>
</evidence>
<gene>
    <name evidence="6" type="ORF">CTI12_AA419820</name>
</gene>
<proteinExistence type="predicted"/>
<reference evidence="6 7" key="1">
    <citation type="journal article" date="2018" name="Mol. Plant">
        <title>The genome of Artemisia annua provides insight into the evolution of Asteraceae family and artemisinin biosynthesis.</title>
        <authorList>
            <person name="Shen Q."/>
            <person name="Zhang L."/>
            <person name="Liao Z."/>
            <person name="Wang S."/>
            <person name="Yan T."/>
            <person name="Shi P."/>
            <person name="Liu M."/>
            <person name="Fu X."/>
            <person name="Pan Q."/>
            <person name="Wang Y."/>
            <person name="Lv Z."/>
            <person name="Lu X."/>
            <person name="Zhang F."/>
            <person name="Jiang W."/>
            <person name="Ma Y."/>
            <person name="Chen M."/>
            <person name="Hao X."/>
            <person name="Li L."/>
            <person name="Tang Y."/>
            <person name="Lv G."/>
            <person name="Zhou Y."/>
            <person name="Sun X."/>
            <person name="Brodelius P.E."/>
            <person name="Rose J.K.C."/>
            <person name="Tang K."/>
        </authorList>
    </citation>
    <scope>NUCLEOTIDE SEQUENCE [LARGE SCALE GENOMIC DNA]</scope>
    <source>
        <strain evidence="7">cv. Huhao1</strain>
        <tissue evidence="6">Leaf</tissue>
    </source>
</reference>
<evidence type="ECO:0000256" key="3">
    <source>
        <dbReference type="ARBA" id="ARBA00022833"/>
    </source>
</evidence>
<evidence type="ECO:0000256" key="4">
    <source>
        <dbReference type="PROSITE-ProRule" id="PRU01343"/>
    </source>
</evidence>
<evidence type="ECO:0000313" key="7">
    <source>
        <dbReference type="Proteomes" id="UP000245207"/>
    </source>
</evidence>
<comment type="caution">
    <text evidence="6">The sequence shown here is derived from an EMBL/GenBank/DDBJ whole genome shotgun (WGS) entry which is preliminary data.</text>
</comment>
<dbReference type="InterPro" id="IPR010666">
    <property type="entry name" value="Znf_GRF"/>
</dbReference>
<accession>A0A2U1M5I2</accession>
<protein>
    <submittedName>
        <fullName evidence="6">Zinc finger, GRF-type</fullName>
    </submittedName>
</protein>
<dbReference type="Proteomes" id="UP000245207">
    <property type="component" value="Unassembled WGS sequence"/>
</dbReference>
<sequence length="87" mass="10029">MVCCWCGRQTIVHTSFTAINPWRRFYACPDQASDCRFLGWYHPQMCACSTMIIQGLLRPRNELEAHKLLKSTCESERFTVCSVGSCF</sequence>
<evidence type="ECO:0000256" key="1">
    <source>
        <dbReference type="ARBA" id="ARBA00022723"/>
    </source>
</evidence>
<dbReference type="PROSITE" id="PS51999">
    <property type="entry name" value="ZF_GRF"/>
    <property type="match status" value="1"/>
</dbReference>
<keyword evidence="3" id="KW-0862">Zinc</keyword>
<dbReference type="EMBL" id="PKPP01006436">
    <property type="protein sequence ID" value="PWA56506.1"/>
    <property type="molecule type" value="Genomic_DNA"/>
</dbReference>
<dbReference type="OrthoDB" id="5418639at2759"/>
<keyword evidence="2 4" id="KW-0863">Zinc-finger</keyword>
<evidence type="ECO:0000256" key="2">
    <source>
        <dbReference type="ARBA" id="ARBA00022771"/>
    </source>
</evidence>
<keyword evidence="1" id="KW-0479">Metal-binding</keyword>
<name>A0A2U1M5I2_ARTAN</name>
<evidence type="ECO:0000259" key="5">
    <source>
        <dbReference type="PROSITE" id="PS51999"/>
    </source>
</evidence>
<dbReference type="GO" id="GO:0008270">
    <property type="term" value="F:zinc ion binding"/>
    <property type="evidence" value="ECO:0007669"/>
    <property type="project" value="UniProtKB-KW"/>
</dbReference>
<dbReference type="AlphaFoldDB" id="A0A2U1M5I2"/>